<feature type="transmembrane region" description="Helical" evidence="1">
    <location>
        <begin position="21"/>
        <end position="42"/>
    </location>
</feature>
<keyword evidence="1" id="KW-0472">Membrane</keyword>
<accession>A0A7J0CU65</accession>
<dbReference type="Proteomes" id="UP000498740">
    <property type="component" value="Unassembled WGS sequence"/>
</dbReference>
<reference evidence="2 3" key="1">
    <citation type="submission" date="2020-05" db="EMBL/GenBank/DDBJ databases">
        <title>Whole genome shotgun sequence of Streptomyces microflavus NBRC 13062.</title>
        <authorList>
            <person name="Komaki H."/>
            <person name="Tamura T."/>
        </authorList>
    </citation>
    <scope>NUCLEOTIDE SEQUENCE [LARGE SCALE GENOMIC DNA]</scope>
    <source>
        <strain evidence="2 3">NBRC 13062</strain>
    </source>
</reference>
<organism evidence="2 3">
    <name type="scientific">Streptomyces microflavus</name>
    <name type="common">Streptomyces lipmanii</name>
    <dbReference type="NCBI Taxonomy" id="1919"/>
    <lineage>
        <taxon>Bacteria</taxon>
        <taxon>Bacillati</taxon>
        <taxon>Actinomycetota</taxon>
        <taxon>Actinomycetes</taxon>
        <taxon>Kitasatosporales</taxon>
        <taxon>Streptomycetaceae</taxon>
        <taxon>Streptomyces</taxon>
    </lineage>
</organism>
<sequence length="97" mass="9532">MGVGAAVNSRQRAAESAGAGALRVAAAVPLIACVAAAVPLIVCVAAAVPLIVCVAAAVPLIACVAAAATTAAALPSSPRLLMFPWVAMIRTTFRSHI</sequence>
<evidence type="ECO:0000256" key="1">
    <source>
        <dbReference type="SAM" id="Phobius"/>
    </source>
</evidence>
<evidence type="ECO:0000313" key="2">
    <source>
        <dbReference type="EMBL" id="GFN05839.1"/>
    </source>
</evidence>
<name>A0A7J0CU65_STRMI</name>
<protein>
    <submittedName>
        <fullName evidence="2">Uncharacterized protein</fullName>
    </submittedName>
</protein>
<keyword evidence="1" id="KW-1133">Transmembrane helix</keyword>
<proteinExistence type="predicted"/>
<feature type="transmembrane region" description="Helical" evidence="1">
    <location>
        <begin position="48"/>
        <end position="74"/>
    </location>
</feature>
<dbReference type="EMBL" id="BLWD01000001">
    <property type="protein sequence ID" value="GFN05839.1"/>
    <property type="molecule type" value="Genomic_DNA"/>
</dbReference>
<dbReference type="AlphaFoldDB" id="A0A7J0CU65"/>
<keyword evidence="1" id="KW-0812">Transmembrane</keyword>
<gene>
    <name evidence="2" type="ORF">Smic_43950</name>
</gene>
<evidence type="ECO:0000313" key="3">
    <source>
        <dbReference type="Proteomes" id="UP000498740"/>
    </source>
</evidence>
<comment type="caution">
    <text evidence="2">The sequence shown here is derived from an EMBL/GenBank/DDBJ whole genome shotgun (WGS) entry which is preliminary data.</text>
</comment>